<evidence type="ECO:0000313" key="1">
    <source>
        <dbReference type="EMBL" id="PSK90064.1"/>
    </source>
</evidence>
<dbReference type="RefSeq" id="WP_106524410.1">
    <property type="nucleotide sequence ID" value="NZ_PYGD01000009.1"/>
</dbReference>
<name>A0A2P8CYL6_9BACT</name>
<comment type="caution">
    <text evidence="1">The sequence shown here is derived from an EMBL/GenBank/DDBJ whole genome shotgun (WGS) entry which is preliminary data.</text>
</comment>
<dbReference type="InterPro" id="IPR009351">
    <property type="entry name" value="AlkZ-like"/>
</dbReference>
<dbReference type="PANTHER" id="PTHR38479:SF2">
    <property type="entry name" value="WINGED HELIX DNA-BINDING DOMAIN-CONTAINING PROTEIN"/>
    <property type="match status" value="1"/>
</dbReference>
<dbReference type="PANTHER" id="PTHR38479">
    <property type="entry name" value="LMO0824 PROTEIN"/>
    <property type="match status" value="1"/>
</dbReference>
<keyword evidence="1" id="KW-0238">DNA-binding</keyword>
<evidence type="ECO:0000313" key="2">
    <source>
        <dbReference type="Proteomes" id="UP000240572"/>
    </source>
</evidence>
<dbReference type="Proteomes" id="UP000240572">
    <property type="component" value="Unassembled WGS sequence"/>
</dbReference>
<dbReference type="Pfam" id="PF06224">
    <property type="entry name" value="AlkZ-like"/>
    <property type="match status" value="1"/>
</dbReference>
<gene>
    <name evidence="1" type="ORF">B0I18_10970</name>
</gene>
<reference evidence="1 2" key="1">
    <citation type="submission" date="2018-03" db="EMBL/GenBank/DDBJ databases">
        <title>Genomic Encyclopedia of Type Strains, Phase III (KMG-III): the genomes of soil and plant-associated and newly described type strains.</title>
        <authorList>
            <person name="Whitman W."/>
        </authorList>
    </citation>
    <scope>NUCLEOTIDE SEQUENCE [LARGE SCALE GENOMIC DNA]</scope>
    <source>
        <strain evidence="1 2">CGMCC 1.12700</strain>
    </source>
</reference>
<sequence>MATTDIARLRLQHQHIGGKGLHRPQDIVGWLGAMQAQDYTMAKWGIGIRLPGHTEAAIEAAVTEGDIIRTHILRPTWHFVSAQDIRWMTALSAPRLETSLRSLNNKLELTPALLKKSFGLIEKALSGNKHLTRPELMTLLANQKIRTDEFRSSHIMFGAEISGLVCNGPVRGKQHTYALLDERVAAAPAISRPEAVARLTLRYFSSHGPATVADFAWWSNLPLKEIRQGLEDNREHLACIRIKEQEYWLPAAGPAHSAARQEVHLLPAFDEFMVSYKDRSASLDPALGGAVITANGIFKPMIAGKGKIKGSWKRTVQKGKTQVSSDFFRAEDALTAKALQPALKAYATFLGETLSM</sequence>
<dbReference type="EMBL" id="PYGD01000009">
    <property type="protein sequence ID" value="PSK90064.1"/>
    <property type="molecule type" value="Genomic_DNA"/>
</dbReference>
<dbReference type="GO" id="GO:0003677">
    <property type="term" value="F:DNA binding"/>
    <property type="evidence" value="ECO:0007669"/>
    <property type="project" value="UniProtKB-KW"/>
</dbReference>
<accession>A0A2P8CYL6</accession>
<dbReference type="AlphaFoldDB" id="A0A2P8CYL6"/>
<proteinExistence type="predicted"/>
<protein>
    <submittedName>
        <fullName evidence="1">Winged helix DNA-binding protein</fullName>
    </submittedName>
</protein>
<dbReference type="OrthoDB" id="2210247at2"/>
<organism evidence="1 2">
    <name type="scientific">Taibaiella chishuiensis</name>
    <dbReference type="NCBI Taxonomy" id="1434707"/>
    <lineage>
        <taxon>Bacteria</taxon>
        <taxon>Pseudomonadati</taxon>
        <taxon>Bacteroidota</taxon>
        <taxon>Chitinophagia</taxon>
        <taxon>Chitinophagales</taxon>
        <taxon>Chitinophagaceae</taxon>
        <taxon>Taibaiella</taxon>
    </lineage>
</organism>
<keyword evidence="2" id="KW-1185">Reference proteome</keyword>